<protein>
    <submittedName>
        <fullName evidence="2">Smr domain-containing protein</fullName>
    </submittedName>
</protein>
<proteinExistence type="predicted"/>
<dbReference type="Proteomes" id="UP000492821">
    <property type="component" value="Unassembled WGS sequence"/>
</dbReference>
<evidence type="ECO:0000313" key="1">
    <source>
        <dbReference type="Proteomes" id="UP000492821"/>
    </source>
</evidence>
<sequence length="107" mass="12407">MYVTTVFIRGLTMPEICKFLHHGLGGIQLADYEVLTTKEAMDQLVQVVLLFIQNRKRAVFRAHPGVISPLFYHELKTIVERERPSYHVLFKNGIVTVKYKSLYNKVV</sequence>
<dbReference type="WBParaSite" id="Pan_g7662.t1">
    <property type="protein sequence ID" value="Pan_g7662.t1"/>
    <property type="gene ID" value="Pan_g7662"/>
</dbReference>
<reference evidence="2" key="2">
    <citation type="submission" date="2020-10" db="UniProtKB">
        <authorList>
            <consortium name="WormBaseParasite"/>
        </authorList>
    </citation>
    <scope>IDENTIFICATION</scope>
</reference>
<name>A0A7E4W544_PANRE</name>
<keyword evidence="1" id="KW-1185">Reference proteome</keyword>
<dbReference type="AlphaFoldDB" id="A0A7E4W544"/>
<organism evidence="1 2">
    <name type="scientific">Panagrellus redivivus</name>
    <name type="common">Microworm</name>
    <dbReference type="NCBI Taxonomy" id="6233"/>
    <lineage>
        <taxon>Eukaryota</taxon>
        <taxon>Metazoa</taxon>
        <taxon>Ecdysozoa</taxon>
        <taxon>Nematoda</taxon>
        <taxon>Chromadorea</taxon>
        <taxon>Rhabditida</taxon>
        <taxon>Tylenchina</taxon>
        <taxon>Panagrolaimomorpha</taxon>
        <taxon>Panagrolaimoidea</taxon>
        <taxon>Panagrolaimidae</taxon>
        <taxon>Panagrellus</taxon>
    </lineage>
</organism>
<accession>A0A7E4W544</accession>
<evidence type="ECO:0000313" key="2">
    <source>
        <dbReference type="WBParaSite" id="Pan_g7662.t1"/>
    </source>
</evidence>
<reference evidence="1" key="1">
    <citation type="journal article" date="2013" name="Genetics">
        <title>The draft genome and transcriptome of Panagrellus redivivus are shaped by the harsh demands of a free-living lifestyle.</title>
        <authorList>
            <person name="Srinivasan J."/>
            <person name="Dillman A.R."/>
            <person name="Macchietto M.G."/>
            <person name="Heikkinen L."/>
            <person name="Lakso M."/>
            <person name="Fracchia K.M."/>
            <person name="Antoshechkin I."/>
            <person name="Mortazavi A."/>
            <person name="Wong G."/>
            <person name="Sternberg P.W."/>
        </authorList>
    </citation>
    <scope>NUCLEOTIDE SEQUENCE [LARGE SCALE GENOMIC DNA]</scope>
    <source>
        <strain evidence="1">MT8872</strain>
    </source>
</reference>